<proteinExistence type="predicted"/>
<gene>
    <name evidence="2" type="ORF">metaSSY_00870</name>
</gene>
<dbReference type="InterPro" id="IPR002560">
    <property type="entry name" value="Transposase_DDE"/>
</dbReference>
<evidence type="ECO:0000313" key="2">
    <source>
        <dbReference type="EMBL" id="AGK84841.1"/>
    </source>
</evidence>
<dbReference type="PANTHER" id="PTHR33498:SF1">
    <property type="entry name" value="TRANSPOSASE FOR INSERTION SEQUENCE ELEMENT IS1557"/>
    <property type="match status" value="1"/>
</dbReference>
<reference evidence="2" key="1">
    <citation type="journal article" date="2013" name="Appl. Environ. Microbiol.">
        <title>Functional screening of a metagenomic library reveals operons responsible for enhanced intestinal colonization by gut commensal microbes.</title>
        <authorList>
            <person name="Yoon M.Y."/>
            <person name="Lee K.M."/>
            <person name="Yoon Y."/>
            <person name="Go J."/>
            <person name="Park Y."/>
            <person name="Cho Y.J."/>
            <person name="Tannock G.W."/>
            <person name="Yoon S.S."/>
        </authorList>
    </citation>
    <scope>NUCLEOTIDE SEQUENCE</scope>
</reference>
<dbReference type="PANTHER" id="PTHR33498">
    <property type="entry name" value="TRANSPOSASE FOR INSERTION SEQUENCE ELEMENT IS1557"/>
    <property type="match status" value="1"/>
</dbReference>
<evidence type="ECO:0000259" key="1">
    <source>
        <dbReference type="Pfam" id="PF01610"/>
    </source>
</evidence>
<dbReference type="Pfam" id="PF01610">
    <property type="entry name" value="DDE_Tnp_ISL3"/>
    <property type="match status" value="1"/>
</dbReference>
<dbReference type="InterPro" id="IPR047951">
    <property type="entry name" value="Transpos_ISL3"/>
</dbReference>
<protein>
    <recommendedName>
        <fullName evidence="1">Transposase IS204/IS1001/IS1096/IS1165 DDE domain-containing protein</fullName>
    </recommendedName>
</protein>
<dbReference type="EMBL" id="KC595277">
    <property type="protein sequence ID" value="AGK84841.1"/>
    <property type="molecule type" value="Genomic_DNA"/>
</dbReference>
<accession>R4JIH6</accession>
<sequence>MKVETTALSIKHIAQMYCVNGKHFADLYRNKISGYADWCEQELGCGFYFNADNIGPYMSLDETCLSNGEVWTFLTNKDGHGGKGTLAAAIPGTKSDEIISILVGAMGKSIRRRVKEVTCDLSPSMMLIAAEVFYNAHVVNGRFHVQQVYNEAVDEIRIDIRRQLIAEENNRDKSEPPVTYSNGETMRQILARSKHTLMMSQNKWTDIQRHRVNILFKHYPILKAAYSLAMELRKIFNAKISPTKAMGRMNKWYEKVMALGNNNFRSVIKTFKNHAPTILNYFRRRATNASAEAFNSKVKIFRSQMRGVWDRDFFIFRLVKLYA</sequence>
<name>R4JIH6_9BACT</name>
<feature type="domain" description="Transposase IS204/IS1001/IS1096/IS1165 DDE" evidence="1">
    <location>
        <begin position="59"/>
        <end position="317"/>
    </location>
</feature>
<dbReference type="AlphaFoldDB" id="R4JIH6"/>
<organism evidence="2">
    <name type="scientific">uncultured bacterium BAC25G1</name>
    <dbReference type="NCBI Taxonomy" id="1329523"/>
    <lineage>
        <taxon>Bacteria</taxon>
        <taxon>environmental samples</taxon>
    </lineage>
</organism>